<accession>A0A2A5JJK9</accession>
<dbReference type="Gene3D" id="3.90.550.10">
    <property type="entry name" value="Spore Coat Polysaccharide Biosynthesis Protein SpsA, Chain A"/>
    <property type="match status" value="1"/>
</dbReference>
<dbReference type="GO" id="GO:0016779">
    <property type="term" value="F:nucleotidyltransferase activity"/>
    <property type="evidence" value="ECO:0007669"/>
    <property type="project" value="UniProtKB-KW"/>
</dbReference>
<feature type="domain" description="Nucleotidyl transferase" evidence="1">
    <location>
        <begin position="2"/>
        <end position="231"/>
    </location>
</feature>
<dbReference type="PANTHER" id="PTHR22572">
    <property type="entry name" value="SUGAR-1-PHOSPHATE GUANYL TRANSFERASE"/>
    <property type="match status" value="1"/>
</dbReference>
<dbReference type="Proteomes" id="UP000228621">
    <property type="component" value="Unassembled WGS sequence"/>
</dbReference>
<keyword evidence="2" id="KW-0808">Transferase</keyword>
<proteinExistence type="predicted"/>
<comment type="caution">
    <text evidence="2">The sequence shown here is derived from an EMBL/GenBank/DDBJ whole genome shotgun (WGS) entry which is preliminary data.</text>
</comment>
<dbReference type="AlphaFoldDB" id="A0A2A5JJK9"/>
<name>A0A2A5JJK9_PSEO7</name>
<keyword evidence="2" id="KW-0548">Nucleotidyltransferase</keyword>
<evidence type="ECO:0000259" key="1">
    <source>
        <dbReference type="Pfam" id="PF00483"/>
    </source>
</evidence>
<sequence length="241" mass="27090">MKAIILAAGLGTRLRPITNSIPKCLVPINGVPLLQLWLDKLVKLGVEEILINTHYFSEKVEDFVACYKYREIITLVNESSLLGTGGTLITNSEYWQGSTTLVLHADNYCEDDLTGLLKAHHERPSNCDATLLLFETNTPENCGVVQLSNTGVVEEFYEKVPNPPCNLASGALFVFSENVYEKYLSQFNSNHFYEISVDFVPLFINHLFTYKTPHTYVDIGTPYAYEQVQAQSKRASTLKLI</sequence>
<dbReference type="OrthoDB" id="9788272at2"/>
<dbReference type="InterPro" id="IPR029044">
    <property type="entry name" value="Nucleotide-diphossugar_trans"/>
</dbReference>
<dbReference type="EMBL" id="NKHF01000116">
    <property type="protein sequence ID" value="PCK29616.1"/>
    <property type="molecule type" value="Genomic_DNA"/>
</dbReference>
<keyword evidence="3" id="KW-1185">Reference proteome</keyword>
<evidence type="ECO:0000313" key="2">
    <source>
        <dbReference type="EMBL" id="PCK29616.1"/>
    </source>
</evidence>
<dbReference type="CDD" id="cd04181">
    <property type="entry name" value="NTP_transferase"/>
    <property type="match status" value="1"/>
</dbReference>
<dbReference type="InterPro" id="IPR050486">
    <property type="entry name" value="Mannose-1P_guanyltransferase"/>
</dbReference>
<protein>
    <submittedName>
        <fullName evidence="2">Mannose-1-phosphate guanylyltransferase</fullName>
    </submittedName>
</protein>
<dbReference type="Pfam" id="PF00483">
    <property type="entry name" value="NTP_transferase"/>
    <property type="match status" value="1"/>
</dbReference>
<dbReference type="RefSeq" id="WP_099644114.1">
    <property type="nucleotide sequence ID" value="NZ_NKHF01000116.1"/>
</dbReference>
<gene>
    <name evidence="2" type="ORF">CEX98_21895</name>
</gene>
<reference evidence="3" key="1">
    <citation type="journal article" date="2019" name="Genome Announc.">
        <title>Draft Genome Sequence of Pseudoalteromonas piscicida Strain 36Y ROTHPW, an Hypersaline Seawater Isolate from the South Coast of Sonora, Mexico.</title>
        <authorList>
            <person name="Sanchez-Diaz R."/>
            <person name="Molina-Garza Z.J."/>
            <person name="Cruz-Suarez L.E."/>
            <person name="Selvin J."/>
            <person name="Kiran G.S."/>
            <person name="Ibarra-Gamez J.C."/>
            <person name="Gomez-Gil B."/>
            <person name="Galaviz-Silva L."/>
        </authorList>
    </citation>
    <scope>NUCLEOTIDE SEQUENCE [LARGE SCALE GENOMIC DNA]</scope>
    <source>
        <strain evidence="3">36Y_RITHPW</strain>
    </source>
</reference>
<organism evidence="2 3">
    <name type="scientific">Pseudoalteromonas piscicida</name>
    <dbReference type="NCBI Taxonomy" id="43662"/>
    <lineage>
        <taxon>Bacteria</taxon>
        <taxon>Pseudomonadati</taxon>
        <taxon>Pseudomonadota</taxon>
        <taxon>Gammaproteobacteria</taxon>
        <taxon>Alteromonadales</taxon>
        <taxon>Pseudoalteromonadaceae</taxon>
        <taxon>Pseudoalteromonas</taxon>
    </lineage>
</organism>
<dbReference type="SUPFAM" id="SSF53448">
    <property type="entry name" value="Nucleotide-diphospho-sugar transferases"/>
    <property type="match status" value="1"/>
</dbReference>
<evidence type="ECO:0000313" key="3">
    <source>
        <dbReference type="Proteomes" id="UP000228621"/>
    </source>
</evidence>
<dbReference type="InterPro" id="IPR005835">
    <property type="entry name" value="NTP_transferase_dom"/>
</dbReference>